<dbReference type="Proteomes" id="UP001177670">
    <property type="component" value="Unassembled WGS sequence"/>
</dbReference>
<dbReference type="EMBL" id="JAHYIQ010000015">
    <property type="protein sequence ID" value="KAK1125596.1"/>
    <property type="molecule type" value="Genomic_DNA"/>
</dbReference>
<evidence type="ECO:0000313" key="2">
    <source>
        <dbReference type="EMBL" id="KAK1125596.1"/>
    </source>
</evidence>
<feature type="region of interest" description="Disordered" evidence="1">
    <location>
        <begin position="1"/>
        <end position="36"/>
    </location>
</feature>
<keyword evidence="3" id="KW-1185">Reference proteome</keyword>
<accession>A0AA40KM63</accession>
<dbReference type="AlphaFoldDB" id="A0AA40KM63"/>
<proteinExistence type="predicted"/>
<gene>
    <name evidence="2" type="ORF">K0M31_005157</name>
</gene>
<evidence type="ECO:0000256" key="1">
    <source>
        <dbReference type="SAM" id="MobiDB-lite"/>
    </source>
</evidence>
<reference evidence="2" key="1">
    <citation type="submission" date="2021-10" db="EMBL/GenBank/DDBJ databases">
        <title>Melipona bicolor Genome sequencing and assembly.</title>
        <authorList>
            <person name="Araujo N.S."/>
            <person name="Arias M.C."/>
        </authorList>
    </citation>
    <scope>NUCLEOTIDE SEQUENCE</scope>
    <source>
        <strain evidence="2">USP_2M_L1-L4_2017</strain>
        <tissue evidence="2">Whole body</tissue>
    </source>
</reference>
<comment type="caution">
    <text evidence="2">The sequence shown here is derived from an EMBL/GenBank/DDBJ whole genome shotgun (WGS) entry which is preliminary data.</text>
</comment>
<protein>
    <submittedName>
        <fullName evidence="2">Uncharacterized protein</fullName>
    </submittedName>
</protein>
<evidence type="ECO:0000313" key="3">
    <source>
        <dbReference type="Proteomes" id="UP001177670"/>
    </source>
</evidence>
<sequence>MKAAPGEAGSRPKPRNPKDPRASVNCKNEPPISSRNASWKQAIIRAYGYL</sequence>
<name>A0AA40KM63_9HYME</name>
<organism evidence="2 3">
    <name type="scientific">Melipona bicolor</name>
    <dbReference type="NCBI Taxonomy" id="60889"/>
    <lineage>
        <taxon>Eukaryota</taxon>
        <taxon>Metazoa</taxon>
        <taxon>Ecdysozoa</taxon>
        <taxon>Arthropoda</taxon>
        <taxon>Hexapoda</taxon>
        <taxon>Insecta</taxon>
        <taxon>Pterygota</taxon>
        <taxon>Neoptera</taxon>
        <taxon>Endopterygota</taxon>
        <taxon>Hymenoptera</taxon>
        <taxon>Apocrita</taxon>
        <taxon>Aculeata</taxon>
        <taxon>Apoidea</taxon>
        <taxon>Anthophila</taxon>
        <taxon>Apidae</taxon>
        <taxon>Melipona</taxon>
    </lineage>
</organism>